<comment type="subcellular location">
    <subcellularLocation>
        <location evidence="1 6">Secreted</location>
    </subcellularLocation>
</comment>
<evidence type="ECO:0000313" key="7">
    <source>
        <dbReference type="EMBL" id="KAB2599912.1"/>
    </source>
</evidence>
<reference evidence="7 8" key="1">
    <citation type="submission" date="2019-09" db="EMBL/GenBank/DDBJ databases">
        <authorList>
            <person name="Ou C."/>
        </authorList>
    </citation>
    <scope>NUCLEOTIDE SEQUENCE [LARGE SCALE GENOMIC DNA]</scope>
    <source>
        <strain evidence="7">S2</strain>
        <tissue evidence="7">Leaf</tissue>
    </source>
</reference>
<accession>A0A5N5FF99</accession>
<dbReference type="InterPro" id="IPR008972">
    <property type="entry name" value="Cupredoxin"/>
</dbReference>
<dbReference type="Proteomes" id="UP000327157">
    <property type="component" value="Chromosome 13"/>
</dbReference>
<dbReference type="OrthoDB" id="1748698at2759"/>
<keyword evidence="4 6" id="KW-0964">Secreted</keyword>
<evidence type="ECO:0000256" key="6">
    <source>
        <dbReference type="RuleBase" id="RU367044"/>
    </source>
</evidence>
<organism evidence="7 8">
    <name type="scientific">Pyrus ussuriensis x Pyrus communis</name>
    <dbReference type="NCBI Taxonomy" id="2448454"/>
    <lineage>
        <taxon>Eukaryota</taxon>
        <taxon>Viridiplantae</taxon>
        <taxon>Streptophyta</taxon>
        <taxon>Embryophyta</taxon>
        <taxon>Tracheophyta</taxon>
        <taxon>Spermatophyta</taxon>
        <taxon>Magnoliopsida</taxon>
        <taxon>eudicotyledons</taxon>
        <taxon>Gunneridae</taxon>
        <taxon>Pentapetalae</taxon>
        <taxon>rosids</taxon>
        <taxon>fabids</taxon>
        <taxon>Rosales</taxon>
        <taxon>Rosaceae</taxon>
        <taxon>Amygdaloideae</taxon>
        <taxon>Maleae</taxon>
        <taxon>Pyrus</taxon>
    </lineage>
</organism>
<dbReference type="PANTHER" id="PTHR31232:SF43">
    <property type="entry name" value="S-PROTEIN HOMOLOG 29-RELATED"/>
    <property type="match status" value="1"/>
</dbReference>
<dbReference type="GO" id="GO:0005576">
    <property type="term" value="C:extracellular region"/>
    <property type="evidence" value="ECO:0007669"/>
    <property type="project" value="UniProtKB-SubCell"/>
</dbReference>
<dbReference type="Pfam" id="PF05938">
    <property type="entry name" value="Self-incomp_S1"/>
    <property type="match status" value="1"/>
</dbReference>
<dbReference type="AlphaFoldDB" id="A0A5N5FF99"/>
<keyword evidence="3 6" id="KW-0713">Self-incompatibility</keyword>
<dbReference type="EMBL" id="SMOL01000753">
    <property type="protein sequence ID" value="KAB2599912.1"/>
    <property type="molecule type" value="Genomic_DNA"/>
</dbReference>
<evidence type="ECO:0000256" key="3">
    <source>
        <dbReference type="ARBA" id="ARBA00022471"/>
    </source>
</evidence>
<protein>
    <recommendedName>
        <fullName evidence="6">S-protein homolog</fullName>
    </recommendedName>
</protein>
<dbReference type="InterPro" id="IPR010264">
    <property type="entry name" value="Self-incomp_S1"/>
</dbReference>
<comment type="caution">
    <text evidence="7">The sequence shown here is derived from an EMBL/GenBank/DDBJ whole genome shotgun (WGS) entry which is preliminary data.</text>
</comment>
<evidence type="ECO:0000256" key="4">
    <source>
        <dbReference type="ARBA" id="ARBA00022525"/>
    </source>
</evidence>
<feature type="signal peptide" evidence="6">
    <location>
        <begin position="1"/>
        <end position="33"/>
    </location>
</feature>
<dbReference type="SUPFAM" id="SSF49503">
    <property type="entry name" value="Cupredoxins"/>
    <property type="match status" value="1"/>
</dbReference>
<keyword evidence="8" id="KW-1185">Reference proteome</keyword>
<gene>
    <name evidence="7" type="ORF">D8674_010183</name>
</gene>
<evidence type="ECO:0000256" key="5">
    <source>
        <dbReference type="ARBA" id="ARBA00022729"/>
    </source>
</evidence>
<name>A0A5N5FF99_9ROSA</name>
<proteinExistence type="inferred from homology"/>
<keyword evidence="5 6" id="KW-0732">Signal</keyword>
<reference evidence="7 8" key="3">
    <citation type="submission" date="2019-11" db="EMBL/GenBank/DDBJ databases">
        <title>A de novo genome assembly of a pear dwarfing rootstock.</title>
        <authorList>
            <person name="Wang F."/>
            <person name="Wang J."/>
            <person name="Li S."/>
            <person name="Zhang Y."/>
            <person name="Fang M."/>
            <person name="Ma L."/>
            <person name="Zhao Y."/>
            <person name="Jiang S."/>
        </authorList>
    </citation>
    <scope>NUCLEOTIDE SEQUENCE [LARGE SCALE GENOMIC DNA]</scope>
    <source>
        <strain evidence="7">S2</strain>
        <tissue evidence="7">Leaf</tissue>
    </source>
</reference>
<sequence length="147" mass="16794">MVYIPHEKMSPCLTNALQFMLLILVVLTTSVEAGLLSKVTIQITNALGPNTDLTVHCKSNDDDLGYHRLHPGDSFAFKFKPNIWGTTLFFCSFEWAGEFHYYDVFRADRDGCGNCYWTIYFLGICSHDHKCIQWQDRAGSKPRPLLP</sequence>
<reference evidence="8" key="2">
    <citation type="submission" date="2019-10" db="EMBL/GenBank/DDBJ databases">
        <title>A de novo genome assembly of a pear dwarfing rootstock.</title>
        <authorList>
            <person name="Wang F."/>
            <person name="Wang J."/>
            <person name="Li S."/>
            <person name="Zhang Y."/>
            <person name="Fang M."/>
            <person name="Ma L."/>
            <person name="Zhao Y."/>
            <person name="Jiang S."/>
        </authorList>
    </citation>
    <scope>NUCLEOTIDE SEQUENCE [LARGE SCALE GENOMIC DNA]</scope>
</reference>
<evidence type="ECO:0000256" key="2">
    <source>
        <dbReference type="ARBA" id="ARBA00005581"/>
    </source>
</evidence>
<dbReference type="GO" id="GO:0060320">
    <property type="term" value="P:rejection of self pollen"/>
    <property type="evidence" value="ECO:0007669"/>
    <property type="project" value="UniProtKB-KW"/>
</dbReference>
<evidence type="ECO:0000313" key="8">
    <source>
        <dbReference type="Proteomes" id="UP000327157"/>
    </source>
</evidence>
<comment type="similarity">
    <text evidence="2 6">Belongs to the plant self-incompatibility (S1) protein family.</text>
</comment>
<evidence type="ECO:0000256" key="1">
    <source>
        <dbReference type="ARBA" id="ARBA00004613"/>
    </source>
</evidence>
<dbReference type="PANTHER" id="PTHR31232">
    <property type="match status" value="1"/>
</dbReference>
<feature type="chain" id="PRO_5025085063" description="S-protein homolog" evidence="6">
    <location>
        <begin position="34"/>
        <end position="147"/>
    </location>
</feature>